<dbReference type="InterPro" id="IPR026983">
    <property type="entry name" value="DHC"/>
</dbReference>
<evidence type="ECO:0000313" key="1">
    <source>
        <dbReference type="EMBL" id="KAK9411975.1"/>
    </source>
</evidence>
<dbReference type="Proteomes" id="UP001474421">
    <property type="component" value="Unassembled WGS sequence"/>
</dbReference>
<dbReference type="EMBL" id="JAOTOJ010000001">
    <property type="protein sequence ID" value="KAK9411975.1"/>
    <property type="molecule type" value="Genomic_DNA"/>
</dbReference>
<gene>
    <name evidence="1" type="ORF">NXF25_003150</name>
</gene>
<dbReference type="PANTHER" id="PTHR22878">
    <property type="entry name" value="DYNEIN HEAVY CHAIN 6, AXONEMAL-LIKE-RELATED"/>
    <property type="match status" value="1"/>
</dbReference>
<protein>
    <submittedName>
        <fullName evidence="1">Uncharacterized protein</fullName>
    </submittedName>
</protein>
<dbReference type="GO" id="GO:0045505">
    <property type="term" value="F:dynein intermediate chain binding"/>
    <property type="evidence" value="ECO:0007669"/>
    <property type="project" value="InterPro"/>
</dbReference>
<reference evidence="1 2" key="1">
    <citation type="journal article" date="2024" name="Proc. Natl. Acad. Sci. U.S.A.">
        <title>The genetic regulatory architecture and epigenomic basis for age-related changes in rattlesnake venom.</title>
        <authorList>
            <person name="Hogan M.P."/>
            <person name="Holding M.L."/>
            <person name="Nystrom G.S."/>
            <person name="Colston T.J."/>
            <person name="Bartlett D.A."/>
            <person name="Mason A.J."/>
            <person name="Ellsworth S.A."/>
            <person name="Rautsaw R.M."/>
            <person name="Lawrence K.C."/>
            <person name="Strickland J.L."/>
            <person name="He B."/>
            <person name="Fraser P."/>
            <person name="Margres M.J."/>
            <person name="Gilbert D.M."/>
            <person name="Gibbs H.L."/>
            <person name="Parkinson C.L."/>
            <person name="Rokyta D.R."/>
        </authorList>
    </citation>
    <scope>NUCLEOTIDE SEQUENCE [LARGE SCALE GENOMIC DNA]</scope>
    <source>
        <strain evidence="1">DRR0105</strain>
    </source>
</reference>
<dbReference type="GO" id="GO:0007018">
    <property type="term" value="P:microtubule-based movement"/>
    <property type="evidence" value="ECO:0007669"/>
    <property type="project" value="InterPro"/>
</dbReference>
<dbReference type="GO" id="GO:0030286">
    <property type="term" value="C:dynein complex"/>
    <property type="evidence" value="ECO:0007669"/>
    <property type="project" value="InterPro"/>
</dbReference>
<organism evidence="1 2">
    <name type="scientific">Crotalus adamanteus</name>
    <name type="common">Eastern diamondback rattlesnake</name>
    <dbReference type="NCBI Taxonomy" id="8729"/>
    <lineage>
        <taxon>Eukaryota</taxon>
        <taxon>Metazoa</taxon>
        <taxon>Chordata</taxon>
        <taxon>Craniata</taxon>
        <taxon>Vertebrata</taxon>
        <taxon>Euteleostomi</taxon>
        <taxon>Lepidosauria</taxon>
        <taxon>Squamata</taxon>
        <taxon>Bifurcata</taxon>
        <taxon>Unidentata</taxon>
        <taxon>Episquamata</taxon>
        <taxon>Toxicofera</taxon>
        <taxon>Serpentes</taxon>
        <taxon>Colubroidea</taxon>
        <taxon>Viperidae</taxon>
        <taxon>Crotalinae</taxon>
        <taxon>Crotalus</taxon>
    </lineage>
</organism>
<comment type="caution">
    <text evidence="1">The sequence shown here is derived from an EMBL/GenBank/DDBJ whole genome shotgun (WGS) entry which is preliminary data.</text>
</comment>
<keyword evidence="2" id="KW-1185">Reference proteome</keyword>
<proteinExistence type="predicted"/>
<accession>A0AAW1CDX5</accession>
<name>A0AAW1CDX5_CROAD</name>
<evidence type="ECO:0000313" key="2">
    <source>
        <dbReference type="Proteomes" id="UP001474421"/>
    </source>
</evidence>
<dbReference type="AlphaFoldDB" id="A0AAW1CDX5"/>
<dbReference type="PANTHER" id="PTHR22878:SF69">
    <property type="entry name" value="DYNEIN HEAVY CHAIN"/>
    <property type="match status" value="1"/>
</dbReference>
<dbReference type="GO" id="GO:0051959">
    <property type="term" value="F:dynein light intermediate chain binding"/>
    <property type="evidence" value="ECO:0007669"/>
    <property type="project" value="InterPro"/>
</dbReference>
<sequence>MFHIILLGSCVINKTAPFHWISEMMWKECQYMSTQIPAFSLLCSSLSTYPQQWKDFLDSENVYNLISTCYTPLSPKQDSESQLARESEDEEESIPIIFPWEKLSPFERLILAINDIGIQIQKLYCIGVAKHFCLGLLDCHLLLFLRTIKVLRAEMLNRAVQIFVTEKLGTRYLQTRGINLKGMYEESDSTTPLILIHTHGEHFIECICISVYSICVYMY</sequence>